<dbReference type="Pfam" id="PF09704">
    <property type="entry name" value="Cas_Cas5d"/>
    <property type="match status" value="1"/>
</dbReference>
<comment type="caution">
    <text evidence="2">The sequence shown here is derived from an EMBL/GenBank/DDBJ whole genome shotgun (WGS) entry which is preliminary data.</text>
</comment>
<keyword evidence="3" id="KW-1185">Reference proteome</keyword>
<gene>
    <name evidence="2" type="primary">cas5e</name>
    <name evidence="2" type="ORF">ACFFIT_01455</name>
</gene>
<sequence>MSYLIFRLYGPMAAWGQAAIGGVRHSELRPTKSAIIGLVAAALGYKRDDSVNMQKLASSLMFAVKTINQGELLRDFHTTQVPSSNKKGPIKTRKDELTGKNHALNTILSIRDYRSDGLWIVALWLTKEPEISLETIQTAFLKPKFSLSLGRKSCPLALPVTPMIIKDKTLKEALDYKFSPLSMFSYFEDRVFKKNNLVTYAWEGERSLLLADGSQLEKVQTISRWDDPIDKLRWQFKKRAEHVLYLED</sequence>
<dbReference type="InterPro" id="IPR021124">
    <property type="entry name" value="CRISPR-assoc_prot_Cas5"/>
</dbReference>
<dbReference type="InterPro" id="IPR010147">
    <property type="entry name" value="CRISPR-assoc_prot_CasD"/>
</dbReference>
<protein>
    <submittedName>
        <fullName evidence="2">Type I-E CRISPR-associated protein Cas5/CasD</fullName>
    </submittedName>
</protein>
<dbReference type="EMBL" id="JBHLXE010000016">
    <property type="protein sequence ID" value="MFC0178774.1"/>
    <property type="molecule type" value="Genomic_DNA"/>
</dbReference>
<evidence type="ECO:0000313" key="2">
    <source>
        <dbReference type="EMBL" id="MFC0178774.1"/>
    </source>
</evidence>
<reference evidence="2 3" key="1">
    <citation type="submission" date="2024-09" db="EMBL/GenBank/DDBJ databases">
        <authorList>
            <person name="Sun Q."/>
            <person name="Mori K."/>
        </authorList>
    </citation>
    <scope>NUCLEOTIDE SEQUENCE [LARGE SCALE GENOMIC DNA]</scope>
    <source>
        <strain evidence="2 3">CCM 8545</strain>
    </source>
</reference>
<dbReference type="Proteomes" id="UP001589758">
    <property type="component" value="Unassembled WGS sequence"/>
</dbReference>
<accession>A0ABV6C734</accession>
<dbReference type="InterPro" id="IPR013422">
    <property type="entry name" value="CRISPR-assoc_prot_Cas5_N"/>
</dbReference>
<dbReference type="NCBIfam" id="TIGR01868">
    <property type="entry name" value="casD_Cas5e"/>
    <property type="match status" value="1"/>
</dbReference>
<proteinExistence type="predicted"/>
<evidence type="ECO:0000313" key="3">
    <source>
        <dbReference type="Proteomes" id="UP001589758"/>
    </source>
</evidence>
<dbReference type="CDD" id="cd09756">
    <property type="entry name" value="Cas5_I-E"/>
    <property type="match status" value="1"/>
</dbReference>
<organism evidence="2 3">
    <name type="scientific">Thorsellia kenyensis</name>
    <dbReference type="NCBI Taxonomy" id="1549888"/>
    <lineage>
        <taxon>Bacteria</taxon>
        <taxon>Pseudomonadati</taxon>
        <taxon>Pseudomonadota</taxon>
        <taxon>Gammaproteobacteria</taxon>
        <taxon>Enterobacterales</taxon>
        <taxon>Thorselliaceae</taxon>
        <taxon>Thorsellia</taxon>
    </lineage>
</organism>
<evidence type="ECO:0000256" key="1">
    <source>
        <dbReference type="ARBA" id="ARBA00023118"/>
    </source>
</evidence>
<dbReference type="Gene3D" id="3.30.70.2660">
    <property type="match status" value="1"/>
</dbReference>
<name>A0ABV6C734_9GAMM</name>
<dbReference type="RefSeq" id="WP_385875723.1">
    <property type="nucleotide sequence ID" value="NZ_JBHLXE010000016.1"/>
</dbReference>
<keyword evidence="1" id="KW-0051">Antiviral defense</keyword>
<dbReference type="NCBIfam" id="TIGR02593">
    <property type="entry name" value="CRISPR_cas5"/>
    <property type="match status" value="1"/>
</dbReference>